<protein>
    <recommendedName>
        <fullName evidence="1">Ketopantoate reductase N-terminal domain-containing protein</fullName>
    </recommendedName>
</protein>
<dbReference type="Gene3D" id="3.40.50.720">
    <property type="entry name" value="NAD(P)-binding Rossmann-like Domain"/>
    <property type="match status" value="1"/>
</dbReference>
<name>A0A150R7A2_SORCE</name>
<dbReference type="InterPro" id="IPR013328">
    <property type="entry name" value="6PGD_dom2"/>
</dbReference>
<evidence type="ECO:0000313" key="3">
    <source>
        <dbReference type="Proteomes" id="UP000075635"/>
    </source>
</evidence>
<dbReference type="Gene3D" id="1.10.1040.10">
    <property type="entry name" value="N-(1-d-carboxylethyl)-l-norvaline Dehydrogenase, domain 2"/>
    <property type="match status" value="1"/>
</dbReference>
<dbReference type="EMBL" id="JEMB01003044">
    <property type="protein sequence ID" value="KYF76164.1"/>
    <property type="molecule type" value="Genomic_DNA"/>
</dbReference>
<reference evidence="2 3" key="1">
    <citation type="submission" date="2014-02" db="EMBL/GenBank/DDBJ databases">
        <title>The small core and large imbalanced accessory genome model reveals a collaborative survival strategy of Sorangium cellulosum strains in nature.</title>
        <authorList>
            <person name="Han K."/>
            <person name="Peng R."/>
            <person name="Blom J."/>
            <person name="Li Y.-Z."/>
        </authorList>
    </citation>
    <scope>NUCLEOTIDE SEQUENCE [LARGE SCALE GENOMIC DNA]</scope>
    <source>
        <strain evidence="2 3">So0011-07</strain>
    </source>
</reference>
<dbReference type="Proteomes" id="UP000075635">
    <property type="component" value="Unassembled WGS sequence"/>
</dbReference>
<dbReference type="PANTHER" id="PTHR21708:SF26">
    <property type="entry name" value="2-DEHYDROPANTOATE 2-REDUCTASE"/>
    <property type="match status" value="1"/>
</dbReference>
<dbReference type="AlphaFoldDB" id="A0A150R7A2"/>
<evidence type="ECO:0000259" key="1">
    <source>
        <dbReference type="Pfam" id="PF02558"/>
    </source>
</evidence>
<dbReference type="InterPro" id="IPR051402">
    <property type="entry name" value="KPR-Related"/>
</dbReference>
<sequence length="356" mass="37842">MSASHETDSDTGARSSAAQPVVVVGAGSVGLTLGARLAARRRDVVFVVRRAAQAGALNERGVSLEQLDGKPLRGRVKAFVGCAAARHLEPGWVVVCVGSGHTEILAPEIADAWPAATVVSAQNHVTNEAVLARHSRSVLGLVWRQTVTRLSDIEVRSGGAARVIVGSYPDGLSPAALELAAVLRDAGFDAGLSPTIARDKWLKLCVNLMSIPNALIHPRDHTSAAFAEGKARLLEEARAVLAAAGIEAGSGDGRDRSLEQEIEWQRLSAARGLSARRAPLYNQVWRAFEQRARGLGPDEALEADTYHELITRLGAAHGVATPLNERVLAHTRRAWHERAAAESCGVAEMFRIASSE</sequence>
<feature type="domain" description="Ketopantoate reductase N-terminal" evidence="1">
    <location>
        <begin position="21"/>
        <end position="169"/>
    </location>
</feature>
<proteinExistence type="predicted"/>
<dbReference type="GO" id="GO:0005737">
    <property type="term" value="C:cytoplasm"/>
    <property type="evidence" value="ECO:0007669"/>
    <property type="project" value="TreeGrafter"/>
</dbReference>
<dbReference type="Pfam" id="PF02558">
    <property type="entry name" value="ApbA"/>
    <property type="match status" value="1"/>
</dbReference>
<dbReference type="InterPro" id="IPR036291">
    <property type="entry name" value="NAD(P)-bd_dom_sf"/>
</dbReference>
<comment type="caution">
    <text evidence="2">The sequence shown here is derived from an EMBL/GenBank/DDBJ whole genome shotgun (WGS) entry which is preliminary data.</text>
</comment>
<accession>A0A150R7A2</accession>
<dbReference type="PANTHER" id="PTHR21708">
    <property type="entry name" value="PROBABLE 2-DEHYDROPANTOATE 2-REDUCTASE"/>
    <property type="match status" value="1"/>
</dbReference>
<organism evidence="2 3">
    <name type="scientific">Sorangium cellulosum</name>
    <name type="common">Polyangium cellulosum</name>
    <dbReference type="NCBI Taxonomy" id="56"/>
    <lineage>
        <taxon>Bacteria</taxon>
        <taxon>Pseudomonadati</taxon>
        <taxon>Myxococcota</taxon>
        <taxon>Polyangia</taxon>
        <taxon>Polyangiales</taxon>
        <taxon>Polyangiaceae</taxon>
        <taxon>Sorangium</taxon>
    </lineage>
</organism>
<evidence type="ECO:0000313" key="2">
    <source>
        <dbReference type="EMBL" id="KYF76164.1"/>
    </source>
</evidence>
<dbReference type="SUPFAM" id="SSF51735">
    <property type="entry name" value="NAD(P)-binding Rossmann-fold domains"/>
    <property type="match status" value="1"/>
</dbReference>
<dbReference type="InterPro" id="IPR013332">
    <property type="entry name" value="KPR_N"/>
</dbReference>
<gene>
    <name evidence="2" type="ORF">BE17_10240</name>
</gene>